<organism evidence="6 7">
    <name type="scientific">Wolfiporia cocos (strain MD-104)</name>
    <name type="common">Brown rot fungus</name>
    <dbReference type="NCBI Taxonomy" id="742152"/>
    <lineage>
        <taxon>Eukaryota</taxon>
        <taxon>Fungi</taxon>
        <taxon>Dikarya</taxon>
        <taxon>Basidiomycota</taxon>
        <taxon>Agaricomycotina</taxon>
        <taxon>Agaricomycetes</taxon>
        <taxon>Polyporales</taxon>
        <taxon>Phaeolaceae</taxon>
        <taxon>Wolfiporia</taxon>
    </lineage>
</organism>
<feature type="compositionally biased region" description="Basic and acidic residues" evidence="4">
    <location>
        <begin position="486"/>
        <end position="505"/>
    </location>
</feature>
<evidence type="ECO:0000256" key="4">
    <source>
        <dbReference type="SAM" id="MobiDB-lite"/>
    </source>
</evidence>
<keyword evidence="2" id="KW-0378">Hydrolase</keyword>
<dbReference type="InterPro" id="IPR029058">
    <property type="entry name" value="AB_hydrolase_fold"/>
</dbReference>
<dbReference type="OrthoDB" id="408631at2759"/>
<name>A0A2H3IVY3_WOLCO</name>
<dbReference type="AlphaFoldDB" id="A0A2H3IVY3"/>
<feature type="domain" description="Alpha/beta hydrolase fold-3" evidence="5">
    <location>
        <begin position="230"/>
        <end position="437"/>
    </location>
</feature>
<reference evidence="6 7" key="1">
    <citation type="journal article" date="2012" name="Science">
        <title>The Paleozoic origin of enzymatic lignin decomposition reconstructed from 31 fungal genomes.</title>
        <authorList>
            <person name="Floudas D."/>
            <person name="Binder M."/>
            <person name="Riley R."/>
            <person name="Barry K."/>
            <person name="Blanchette R.A."/>
            <person name="Henrissat B."/>
            <person name="Martinez A.T."/>
            <person name="Otillar R."/>
            <person name="Spatafora J.W."/>
            <person name="Yadav J.S."/>
            <person name="Aerts A."/>
            <person name="Benoit I."/>
            <person name="Boyd A."/>
            <person name="Carlson A."/>
            <person name="Copeland A."/>
            <person name="Coutinho P.M."/>
            <person name="de Vries R.P."/>
            <person name="Ferreira P."/>
            <person name="Findley K."/>
            <person name="Foster B."/>
            <person name="Gaskell J."/>
            <person name="Glotzer D."/>
            <person name="Gorecki P."/>
            <person name="Heitman J."/>
            <person name="Hesse C."/>
            <person name="Hori C."/>
            <person name="Igarashi K."/>
            <person name="Jurgens J.A."/>
            <person name="Kallen N."/>
            <person name="Kersten P."/>
            <person name="Kohler A."/>
            <person name="Kuees U."/>
            <person name="Kumar T.K.A."/>
            <person name="Kuo A."/>
            <person name="LaButti K."/>
            <person name="Larrondo L.F."/>
            <person name="Lindquist E."/>
            <person name="Ling A."/>
            <person name="Lombard V."/>
            <person name="Lucas S."/>
            <person name="Lundell T."/>
            <person name="Martin R."/>
            <person name="McLaughlin D.J."/>
            <person name="Morgenstern I."/>
            <person name="Morin E."/>
            <person name="Murat C."/>
            <person name="Nagy L.G."/>
            <person name="Nolan M."/>
            <person name="Ohm R.A."/>
            <person name="Patyshakuliyeva A."/>
            <person name="Rokas A."/>
            <person name="Ruiz-Duenas F.J."/>
            <person name="Sabat G."/>
            <person name="Salamov A."/>
            <person name="Samejima M."/>
            <person name="Schmutz J."/>
            <person name="Slot J.C."/>
            <person name="St John F."/>
            <person name="Stenlid J."/>
            <person name="Sun H."/>
            <person name="Sun S."/>
            <person name="Syed K."/>
            <person name="Tsang A."/>
            <person name="Wiebenga A."/>
            <person name="Young D."/>
            <person name="Pisabarro A."/>
            <person name="Eastwood D.C."/>
            <person name="Martin F."/>
            <person name="Cullen D."/>
            <person name="Grigoriev I.V."/>
            <person name="Hibbett D.S."/>
        </authorList>
    </citation>
    <scope>NUCLEOTIDE SEQUENCE [LARGE SCALE GENOMIC DNA]</scope>
    <source>
        <strain evidence="6 7">MD-104</strain>
    </source>
</reference>
<dbReference type="InterPro" id="IPR013094">
    <property type="entry name" value="AB_hydrolase_3"/>
</dbReference>
<gene>
    <name evidence="6" type="ORF">WOLCODRAFT_113251</name>
</gene>
<dbReference type="InterPro" id="IPR002168">
    <property type="entry name" value="Lipase_GDXG_HIS_AS"/>
</dbReference>
<dbReference type="Gene3D" id="3.40.50.1820">
    <property type="entry name" value="alpha/beta hydrolase"/>
    <property type="match status" value="1"/>
</dbReference>
<sequence>MVWPFTSLLSSADEPCEGRADPPAPSRTTSASKDGGASPMQLLQHFASPGVPLPPSARVGDPRLKQRQGQPLSIWQLGKMGAVAAKKAAELATDLVYHHVWGPRRKSWGIEMTLLSCIMRDIGQHSHLGDMTLIRMLMSIGGYFPLPSDALVTPVTFRVPRRRLRGILAEFDAAEDDTRELSGEWVVGKKTWQRLQKEWRTARADAKDKSTVGANNPFSMHQPARKERVVLYLHGGAYYVSSAASHRLITIPLAKNLDARLFALDYRLAPETRFPGPLHDAVTAYFRLTDELNIPPENIIVAGDSAGGGLALALVMYLRDNGYPLPSAAILMSPWVDLTMSCDSWDSNAQYDIVPRPIPGDHLNPIACYLGEHMEKYLTHPYASPLFGDFTGLPPLLIQAGECEVLRDEITLLAHKATLAGVEVRHELYEDMVHVFQTLPFLDAAQHAFASCRDFVKNFLPQWQSGSPKALGGPIERGLEQEIDNDSARVVRGDGIEMQSRREDMGQSSVSDSERHRERREGDVQLPQPISRDHSHSPSEDLSSWVAQWPSPPASDSDGEGGSVSANKKKDDVSVKTSQTRSAPRPRPPPRPSLRRIRSTFSFIADASLRSASDQFDGEPAYSQSGHLDVPGKPPATKGRPRRSTLSMSADTPAPVPSIRDADRSHADIQSLIRDYASSGPAHQTMMYSPDPAARGGRTRSRTMSSASSS</sequence>
<feature type="region of interest" description="Disordered" evidence="4">
    <location>
        <begin position="1"/>
        <end position="38"/>
    </location>
</feature>
<dbReference type="OMA" id="WESNAQY"/>
<dbReference type="EMBL" id="KB467831">
    <property type="protein sequence ID" value="PCH34152.1"/>
    <property type="molecule type" value="Genomic_DNA"/>
</dbReference>
<feature type="active site" evidence="3">
    <location>
        <position position="305"/>
    </location>
</feature>
<dbReference type="Pfam" id="PF07859">
    <property type="entry name" value="Abhydrolase_3"/>
    <property type="match status" value="1"/>
</dbReference>
<dbReference type="FunFam" id="3.40.50.1820:FF:000252">
    <property type="entry name" value="Related to calmodulin-dependent protein kinase"/>
    <property type="match status" value="1"/>
</dbReference>
<feature type="region of interest" description="Disordered" evidence="4">
    <location>
        <begin position="481"/>
        <end position="710"/>
    </location>
</feature>
<dbReference type="InterPro" id="IPR050300">
    <property type="entry name" value="GDXG_lipolytic_enzyme"/>
</dbReference>
<feature type="compositionally biased region" description="Basic and acidic residues" evidence="4">
    <location>
        <begin position="512"/>
        <end position="523"/>
    </location>
</feature>
<dbReference type="PROSITE" id="PS01174">
    <property type="entry name" value="LIPASE_GDXG_SER"/>
    <property type="match status" value="1"/>
</dbReference>
<dbReference type="PROSITE" id="PS01173">
    <property type="entry name" value="LIPASE_GDXG_HIS"/>
    <property type="match status" value="1"/>
</dbReference>
<dbReference type="PANTHER" id="PTHR48081:SF26">
    <property type="entry name" value="ALPHA_BETA HYDROLASE FOLD-3 DOMAIN-CONTAINING PROTEIN"/>
    <property type="match status" value="1"/>
</dbReference>
<dbReference type="GO" id="GO:0016787">
    <property type="term" value="F:hydrolase activity"/>
    <property type="evidence" value="ECO:0007669"/>
    <property type="project" value="UniProtKB-KW"/>
</dbReference>
<comment type="similarity">
    <text evidence="1">Belongs to the 'GDXG' lipolytic enzyme family.</text>
</comment>
<evidence type="ECO:0000256" key="1">
    <source>
        <dbReference type="ARBA" id="ARBA00010515"/>
    </source>
</evidence>
<evidence type="ECO:0000313" key="6">
    <source>
        <dbReference type="EMBL" id="PCH34152.1"/>
    </source>
</evidence>
<evidence type="ECO:0000313" key="7">
    <source>
        <dbReference type="Proteomes" id="UP000218811"/>
    </source>
</evidence>
<keyword evidence="7" id="KW-1185">Reference proteome</keyword>
<dbReference type="SUPFAM" id="SSF53474">
    <property type="entry name" value="alpha/beta-Hydrolases"/>
    <property type="match status" value="1"/>
</dbReference>
<accession>A0A2H3IVY3</accession>
<evidence type="ECO:0000256" key="2">
    <source>
        <dbReference type="ARBA" id="ARBA00022801"/>
    </source>
</evidence>
<dbReference type="STRING" id="742152.A0A2H3IVY3"/>
<dbReference type="PANTHER" id="PTHR48081">
    <property type="entry name" value="AB HYDROLASE SUPERFAMILY PROTEIN C4A8.06C"/>
    <property type="match status" value="1"/>
</dbReference>
<evidence type="ECO:0000259" key="5">
    <source>
        <dbReference type="Pfam" id="PF07859"/>
    </source>
</evidence>
<proteinExistence type="inferred from homology"/>
<dbReference type="Proteomes" id="UP000218811">
    <property type="component" value="Unassembled WGS sequence"/>
</dbReference>
<protein>
    <recommendedName>
        <fullName evidence="5">Alpha/beta hydrolase fold-3 domain-containing protein</fullName>
    </recommendedName>
</protein>
<dbReference type="InterPro" id="IPR033140">
    <property type="entry name" value="Lipase_GDXG_put_SER_AS"/>
</dbReference>
<evidence type="ECO:0000256" key="3">
    <source>
        <dbReference type="PROSITE-ProRule" id="PRU10038"/>
    </source>
</evidence>